<evidence type="ECO:0000313" key="2">
    <source>
        <dbReference type="Proteomes" id="UP001552594"/>
    </source>
</evidence>
<evidence type="ECO:0008006" key="3">
    <source>
        <dbReference type="Google" id="ProtNLM"/>
    </source>
</evidence>
<dbReference type="RefSeq" id="WP_153068545.1">
    <property type="nucleotide sequence ID" value="NZ_JBFAUK010000014.1"/>
</dbReference>
<gene>
    <name evidence="1" type="ORF">AB0L16_18580</name>
</gene>
<keyword evidence="2" id="KW-1185">Reference proteome</keyword>
<comment type="caution">
    <text evidence="1">The sequence shown here is derived from an EMBL/GenBank/DDBJ whole genome shotgun (WGS) entry which is preliminary data.</text>
</comment>
<dbReference type="Proteomes" id="UP001552594">
    <property type="component" value="Unassembled WGS sequence"/>
</dbReference>
<evidence type="ECO:0000313" key="1">
    <source>
        <dbReference type="EMBL" id="MEV5508451.1"/>
    </source>
</evidence>
<proteinExistence type="predicted"/>
<reference evidence="1 2" key="1">
    <citation type="submission" date="2024-06" db="EMBL/GenBank/DDBJ databases">
        <title>The Natural Products Discovery Center: Release of the First 8490 Sequenced Strains for Exploring Actinobacteria Biosynthetic Diversity.</title>
        <authorList>
            <person name="Kalkreuter E."/>
            <person name="Kautsar S.A."/>
            <person name="Yang D."/>
            <person name="Bader C.D."/>
            <person name="Teijaro C.N."/>
            <person name="Fluegel L."/>
            <person name="Davis C.M."/>
            <person name="Simpson J.R."/>
            <person name="Lauterbach L."/>
            <person name="Steele A.D."/>
            <person name="Gui C."/>
            <person name="Meng S."/>
            <person name="Li G."/>
            <person name="Viehrig K."/>
            <person name="Ye F."/>
            <person name="Su P."/>
            <person name="Kiefer A.F."/>
            <person name="Nichols A."/>
            <person name="Cepeda A.J."/>
            <person name="Yan W."/>
            <person name="Fan B."/>
            <person name="Jiang Y."/>
            <person name="Adhikari A."/>
            <person name="Zheng C.-J."/>
            <person name="Schuster L."/>
            <person name="Cowan T.M."/>
            <person name="Smanski M.J."/>
            <person name="Chevrette M.G."/>
            <person name="De Carvalho L.P.S."/>
            <person name="Shen B."/>
        </authorList>
    </citation>
    <scope>NUCLEOTIDE SEQUENCE [LARGE SCALE GENOMIC DNA]</scope>
    <source>
        <strain evidence="1 2">NPDC052347</strain>
    </source>
</reference>
<sequence length="458" mass="47574">MAVMGIIAAGLTCFPSTAGQLRSRSLRRRAHVRLAAVLILTAAALPLTASAPAMAADLPSPIATNLDGFTPILYTPPGHTRPQVWQIAHHGYVPTTAPKVYCTDLATGQPCSLADGTPTAWPKPLNTWESPLGDPPTGNISTTREPLFVHLGSLLFYPALTTSSLPGFPHGSVGVGCVDLARQANCTYFPLQRLTNIPGTANVNGLTGLVLNNAKLYGVSTTGQVLCLDTTTLGPCTGQPYSTGIPADNAAAGTGPYDYSGTMTAVNGKIYVSSTNPLVLNCFDPSTNTACAGWTTPKPIGNSHSSLADAVYTDYDNTGTAVGTCASVGNADTSTNAVVNCFDFNGNPVSPPGTLGAIYPTGHAAGITMNPTTVTVGGDLRSYFPFWTLDVGYAGQTLCFDWNTQTTCGGFPNPDSHPTVNAGRTLDYGYDYDGTCLFGLGDAGWLFTIDPNTGNTPC</sequence>
<organism evidence="1 2">
    <name type="scientific">Streptomyces orinoci</name>
    <name type="common">Streptoverticillium orinoci</name>
    <dbReference type="NCBI Taxonomy" id="67339"/>
    <lineage>
        <taxon>Bacteria</taxon>
        <taxon>Bacillati</taxon>
        <taxon>Actinomycetota</taxon>
        <taxon>Actinomycetes</taxon>
        <taxon>Kitasatosporales</taxon>
        <taxon>Streptomycetaceae</taxon>
        <taxon>Streptomyces</taxon>
    </lineage>
</organism>
<name>A0ABV3JZX7_STRON</name>
<accession>A0ABV3JZX7</accession>
<dbReference type="EMBL" id="JBFAUK010000014">
    <property type="protein sequence ID" value="MEV5508451.1"/>
    <property type="molecule type" value="Genomic_DNA"/>
</dbReference>
<protein>
    <recommendedName>
        <fullName evidence="3">Secreted protein</fullName>
    </recommendedName>
</protein>